<evidence type="ECO:0000313" key="7">
    <source>
        <dbReference type="Proteomes" id="UP000233293"/>
    </source>
</evidence>
<protein>
    <submittedName>
        <fullName evidence="6">LysR family transcriptional regulator</fullName>
    </submittedName>
</protein>
<evidence type="ECO:0000256" key="1">
    <source>
        <dbReference type="ARBA" id="ARBA00009437"/>
    </source>
</evidence>
<dbReference type="PROSITE" id="PS50931">
    <property type="entry name" value="HTH_LYSR"/>
    <property type="match status" value="1"/>
</dbReference>
<keyword evidence="7" id="KW-1185">Reference proteome</keyword>
<accession>A0A2N3PWI1</accession>
<dbReference type="Gene3D" id="1.10.10.10">
    <property type="entry name" value="Winged helix-like DNA-binding domain superfamily/Winged helix DNA-binding domain"/>
    <property type="match status" value="1"/>
</dbReference>
<dbReference type="EMBL" id="PIUM01000009">
    <property type="protein sequence ID" value="PKU24735.1"/>
    <property type="molecule type" value="Genomic_DNA"/>
</dbReference>
<evidence type="ECO:0000256" key="3">
    <source>
        <dbReference type="ARBA" id="ARBA00023125"/>
    </source>
</evidence>
<dbReference type="InterPro" id="IPR000847">
    <property type="entry name" value="LysR_HTH_N"/>
</dbReference>
<dbReference type="SUPFAM" id="SSF53850">
    <property type="entry name" value="Periplasmic binding protein-like II"/>
    <property type="match status" value="1"/>
</dbReference>
<evidence type="ECO:0000313" key="6">
    <source>
        <dbReference type="EMBL" id="PKU24735.1"/>
    </source>
</evidence>
<reference evidence="7" key="1">
    <citation type="submission" date="2017-12" db="EMBL/GenBank/DDBJ databases">
        <title>Draft genome sequence of Telmatospirillum siberiense 26-4b1T, an acidotolerant peatland alphaproteobacterium potentially involved in sulfur cycling.</title>
        <authorList>
            <person name="Hausmann B."/>
            <person name="Pjevac P."/>
            <person name="Schreck K."/>
            <person name="Herbold C.W."/>
            <person name="Daims H."/>
            <person name="Wagner M."/>
            <person name="Pester M."/>
            <person name="Loy A."/>
        </authorList>
    </citation>
    <scope>NUCLEOTIDE SEQUENCE [LARGE SCALE GENOMIC DNA]</scope>
    <source>
        <strain evidence="7">26-4b1</strain>
    </source>
</reference>
<dbReference type="InterPro" id="IPR036390">
    <property type="entry name" value="WH_DNA-bd_sf"/>
</dbReference>
<comment type="similarity">
    <text evidence="1">Belongs to the LysR transcriptional regulatory family.</text>
</comment>
<keyword evidence="2" id="KW-0805">Transcription regulation</keyword>
<evidence type="ECO:0000259" key="5">
    <source>
        <dbReference type="PROSITE" id="PS50931"/>
    </source>
</evidence>
<dbReference type="PANTHER" id="PTHR30419:SF8">
    <property type="entry name" value="NITROGEN ASSIMILATION TRANSCRIPTIONAL ACTIVATOR-RELATED"/>
    <property type="match status" value="1"/>
</dbReference>
<dbReference type="AlphaFoldDB" id="A0A2N3PWI1"/>
<dbReference type="CDD" id="cd08435">
    <property type="entry name" value="PBP2_GbpR"/>
    <property type="match status" value="1"/>
</dbReference>
<dbReference type="InterPro" id="IPR050950">
    <property type="entry name" value="HTH-type_LysR_regulators"/>
</dbReference>
<dbReference type="Pfam" id="PF00126">
    <property type="entry name" value="HTH_1"/>
    <property type="match status" value="1"/>
</dbReference>
<dbReference type="Pfam" id="PF03466">
    <property type="entry name" value="LysR_substrate"/>
    <property type="match status" value="1"/>
</dbReference>
<evidence type="ECO:0000256" key="2">
    <source>
        <dbReference type="ARBA" id="ARBA00023015"/>
    </source>
</evidence>
<gene>
    <name evidence="6" type="ORF">CWS72_10415</name>
</gene>
<dbReference type="InterPro" id="IPR037405">
    <property type="entry name" value="GbpR_PBP2"/>
</dbReference>
<dbReference type="PANTHER" id="PTHR30419">
    <property type="entry name" value="HTH-TYPE TRANSCRIPTIONAL REGULATOR YBHD"/>
    <property type="match status" value="1"/>
</dbReference>
<dbReference type="Proteomes" id="UP000233293">
    <property type="component" value="Unassembled WGS sequence"/>
</dbReference>
<dbReference type="InterPro" id="IPR036388">
    <property type="entry name" value="WH-like_DNA-bd_sf"/>
</dbReference>
<dbReference type="Gene3D" id="3.40.190.290">
    <property type="match status" value="1"/>
</dbReference>
<dbReference type="GO" id="GO:0003677">
    <property type="term" value="F:DNA binding"/>
    <property type="evidence" value="ECO:0007669"/>
    <property type="project" value="UniProtKB-KW"/>
</dbReference>
<keyword evidence="4" id="KW-0804">Transcription</keyword>
<dbReference type="InterPro" id="IPR005119">
    <property type="entry name" value="LysR_subst-bd"/>
</dbReference>
<keyword evidence="3" id="KW-0238">DNA-binding</keyword>
<comment type="caution">
    <text evidence="6">The sequence shown here is derived from an EMBL/GenBank/DDBJ whole genome shotgun (WGS) entry which is preliminary data.</text>
</comment>
<feature type="domain" description="HTH lysR-type" evidence="5">
    <location>
        <begin position="65"/>
        <end position="122"/>
    </location>
</feature>
<dbReference type="GO" id="GO:0003700">
    <property type="term" value="F:DNA-binding transcription factor activity"/>
    <property type="evidence" value="ECO:0007669"/>
    <property type="project" value="InterPro"/>
</dbReference>
<sequence>MLFMWLKYTGSTAIHSNELICHIQFHLVIIRRRPDTWTACLPDVIKTEKSRLRPSLSLQTLSNRLKLRHLVLLDALGRSHNMHLAAQQMNITQPAATKILQDIEDLFGLVLFERLPRNMKPTDLGEFVIRFARETLNATGKFVEELDHMRKGGHGMVMIGATYGIAYLLSPSIMRMKEKRPLLSIRVLERTSDILITELEEKNLDLVIGRFTSEHQHNTFDFRDIAATQMCVAVNPTHPLLAQPDISLAQLMDWPWILHPLSTPTRKLFEGTLADMGLKSPANLIETTSIFTTLQLLQGSNMVAILPVSSVRDYIRRGMIARLPISFDRQLEDYGILTRKGESPSPAAMEFIEIVLEVACGEEIERG</sequence>
<proteinExistence type="inferred from homology"/>
<organism evidence="6 7">
    <name type="scientific">Telmatospirillum siberiense</name>
    <dbReference type="NCBI Taxonomy" id="382514"/>
    <lineage>
        <taxon>Bacteria</taxon>
        <taxon>Pseudomonadati</taxon>
        <taxon>Pseudomonadota</taxon>
        <taxon>Alphaproteobacteria</taxon>
        <taxon>Rhodospirillales</taxon>
        <taxon>Rhodospirillaceae</taxon>
        <taxon>Telmatospirillum</taxon>
    </lineage>
</organism>
<evidence type="ECO:0000256" key="4">
    <source>
        <dbReference type="ARBA" id="ARBA00023163"/>
    </source>
</evidence>
<dbReference type="GO" id="GO:0005829">
    <property type="term" value="C:cytosol"/>
    <property type="evidence" value="ECO:0007669"/>
    <property type="project" value="TreeGrafter"/>
</dbReference>
<name>A0A2N3PWI1_9PROT</name>
<dbReference type="SUPFAM" id="SSF46785">
    <property type="entry name" value="Winged helix' DNA-binding domain"/>
    <property type="match status" value="1"/>
</dbReference>